<organism evidence="2 3">
    <name type="scientific">Chryseobacterium lathyri</name>
    <dbReference type="NCBI Taxonomy" id="395933"/>
    <lineage>
        <taxon>Bacteria</taxon>
        <taxon>Pseudomonadati</taxon>
        <taxon>Bacteroidota</taxon>
        <taxon>Flavobacteriia</taxon>
        <taxon>Flavobacteriales</taxon>
        <taxon>Weeksellaceae</taxon>
        <taxon>Chryseobacterium group</taxon>
        <taxon>Chryseobacterium</taxon>
    </lineage>
</organism>
<feature type="chain" id="PRO_5022196057" description="C1q domain-containing protein" evidence="1">
    <location>
        <begin position="22"/>
        <end position="324"/>
    </location>
</feature>
<name>A0A511Y429_9FLAO</name>
<comment type="caution">
    <text evidence="2">The sequence shown here is derived from an EMBL/GenBank/DDBJ whole genome shotgun (WGS) entry which is preliminary data.</text>
</comment>
<accession>A0A511Y429</accession>
<sequence>MMKKIVFAALIMLPFAVYSQAGNVGINTSLPGSTLTVNGSIAGQYKNVSTSTTLGGNDFYMAFNGSTPATFTLPVAVAASPAAGNILGRVYYIKNTGTGQLTIAAGGTELIDNQSGAGVASFKLNPGGYAMMISKGTASGTTWELATFIDKTTATIAALGATDTVTYTGTAFTAFNNSTPQIIPFSVGDVIVNQGGSVSWNDAGDYWQILESGVYKIEGYSYFGSGGAPSGAFQWTGINLNITKNGTSVANIIGGNRGNFMDIIAQSANTPINVNCIVHLNAGDRIYLTMNWGAGDKPTTNVQITAPNSLVESRNFSMQQLSVP</sequence>
<keyword evidence="1" id="KW-0732">Signal</keyword>
<dbReference type="Gene3D" id="2.60.120.40">
    <property type="match status" value="1"/>
</dbReference>
<dbReference type="OrthoDB" id="1272570at2"/>
<feature type="signal peptide" evidence="1">
    <location>
        <begin position="1"/>
        <end position="21"/>
    </location>
</feature>
<dbReference type="RefSeq" id="WP_146896848.1">
    <property type="nucleotide sequence ID" value="NZ_BJYI01000001.1"/>
</dbReference>
<gene>
    <name evidence="2" type="ORF">CLA01_00260</name>
</gene>
<dbReference type="InterPro" id="IPR008983">
    <property type="entry name" value="Tumour_necrosis_fac-like_dom"/>
</dbReference>
<reference evidence="2 3" key="1">
    <citation type="submission" date="2019-07" db="EMBL/GenBank/DDBJ databases">
        <title>Whole genome shotgun sequence of Chryseobacterium lathyri NBRC 105250.</title>
        <authorList>
            <person name="Hosoyama A."/>
            <person name="Uohara A."/>
            <person name="Ohji S."/>
            <person name="Ichikawa N."/>
        </authorList>
    </citation>
    <scope>NUCLEOTIDE SEQUENCE [LARGE SCALE GENOMIC DNA]</scope>
    <source>
        <strain evidence="2 3">NBRC 105250</strain>
    </source>
</reference>
<dbReference type="EMBL" id="BJYI01000001">
    <property type="protein sequence ID" value="GEN69954.1"/>
    <property type="molecule type" value="Genomic_DNA"/>
</dbReference>
<proteinExistence type="predicted"/>
<dbReference type="AlphaFoldDB" id="A0A511Y429"/>
<evidence type="ECO:0000256" key="1">
    <source>
        <dbReference type="SAM" id="SignalP"/>
    </source>
</evidence>
<protein>
    <recommendedName>
        <fullName evidence="4">C1q domain-containing protein</fullName>
    </recommendedName>
</protein>
<evidence type="ECO:0000313" key="2">
    <source>
        <dbReference type="EMBL" id="GEN69954.1"/>
    </source>
</evidence>
<evidence type="ECO:0000313" key="3">
    <source>
        <dbReference type="Proteomes" id="UP000321150"/>
    </source>
</evidence>
<evidence type="ECO:0008006" key="4">
    <source>
        <dbReference type="Google" id="ProtNLM"/>
    </source>
</evidence>
<dbReference type="Proteomes" id="UP000321150">
    <property type="component" value="Unassembled WGS sequence"/>
</dbReference>